<evidence type="ECO:0000313" key="1">
    <source>
        <dbReference type="EMBL" id="KRM74103.1"/>
    </source>
</evidence>
<sequence length="290" mass="32583">MLRFLFSNECVVVLGYYMKWGQPMKLDQTFIKTPLGLINPKFNQLLINGRVTLSLRGAPNGVFTHDVEGNFSQVVLFKEASQIDEIGIVNLFPKDGDAYTVRANLANFTIAGGKTVAELLTKVTLKDLTDNIFIKLSADYFLVKPEFFGSKSFLNSSQSLPAYYPLAVNKTLFTDTYNQHYVVPLPTSVQRIVVNDNESIPIIFFEATGTTTSTILLKLDDDAKAYRYERPSSNLTMTYQFQIKHQGSLIVHTLNGFEVLSPEFFSQGAFTAALAEPWFHAIESDDKAEW</sequence>
<dbReference type="Proteomes" id="UP000051845">
    <property type="component" value="Unassembled WGS sequence"/>
</dbReference>
<accession>A0A0R2B4H5</accession>
<organism evidence="1 2">
    <name type="scientific">Secundilactobacillus collinoides DSM 20515 = JCM 1123</name>
    <dbReference type="NCBI Taxonomy" id="1423733"/>
    <lineage>
        <taxon>Bacteria</taxon>
        <taxon>Bacillati</taxon>
        <taxon>Bacillota</taxon>
        <taxon>Bacilli</taxon>
        <taxon>Lactobacillales</taxon>
        <taxon>Lactobacillaceae</taxon>
        <taxon>Secundilactobacillus</taxon>
    </lineage>
</organism>
<comment type="caution">
    <text evidence="1">The sequence shown here is derived from an EMBL/GenBank/DDBJ whole genome shotgun (WGS) entry which is preliminary data.</text>
</comment>
<dbReference type="AlphaFoldDB" id="A0A0R2B4H5"/>
<name>A0A0R2B4H5_SECCO</name>
<gene>
    <name evidence="1" type="ORF">FC82_GL000656</name>
</gene>
<evidence type="ECO:0000313" key="2">
    <source>
        <dbReference type="Proteomes" id="UP000051845"/>
    </source>
</evidence>
<dbReference type="PATRIC" id="fig|1423733.4.peg.682"/>
<reference evidence="1 2" key="1">
    <citation type="journal article" date="2015" name="Genome Announc.">
        <title>Expanding the biotechnology potential of lactobacilli through comparative genomics of 213 strains and associated genera.</title>
        <authorList>
            <person name="Sun Z."/>
            <person name="Harris H.M."/>
            <person name="McCann A."/>
            <person name="Guo C."/>
            <person name="Argimon S."/>
            <person name="Zhang W."/>
            <person name="Yang X."/>
            <person name="Jeffery I.B."/>
            <person name="Cooney J.C."/>
            <person name="Kagawa T.F."/>
            <person name="Liu W."/>
            <person name="Song Y."/>
            <person name="Salvetti E."/>
            <person name="Wrobel A."/>
            <person name="Rasinkangas P."/>
            <person name="Parkhill J."/>
            <person name="Rea M.C."/>
            <person name="O'Sullivan O."/>
            <person name="Ritari J."/>
            <person name="Douillard F.P."/>
            <person name="Paul Ross R."/>
            <person name="Yang R."/>
            <person name="Briner A.E."/>
            <person name="Felis G.E."/>
            <person name="de Vos W.M."/>
            <person name="Barrangou R."/>
            <person name="Klaenhammer T.R."/>
            <person name="Caufield P.W."/>
            <person name="Cui Y."/>
            <person name="Zhang H."/>
            <person name="O'Toole P.W."/>
        </authorList>
    </citation>
    <scope>NUCLEOTIDE SEQUENCE [LARGE SCALE GENOMIC DNA]</scope>
    <source>
        <strain evidence="1 2">DSM 20515</strain>
    </source>
</reference>
<dbReference type="EMBL" id="AYYR01000100">
    <property type="protein sequence ID" value="KRM74103.1"/>
    <property type="molecule type" value="Genomic_DNA"/>
</dbReference>
<protein>
    <submittedName>
        <fullName evidence="1">Uncharacterized protein</fullName>
    </submittedName>
</protein>
<proteinExistence type="predicted"/>